<dbReference type="EMBL" id="SWFS01000007">
    <property type="protein sequence ID" value="KAA8917831.1"/>
    <property type="molecule type" value="Genomic_DNA"/>
</dbReference>
<dbReference type="Proteomes" id="UP000761534">
    <property type="component" value="Unassembled WGS sequence"/>
</dbReference>
<organism evidence="2 3">
    <name type="scientific">Trichomonascus ciferrii</name>
    <dbReference type="NCBI Taxonomy" id="44093"/>
    <lineage>
        <taxon>Eukaryota</taxon>
        <taxon>Fungi</taxon>
        <taxon>Dikarya</taxon>
        <taxon>Ascomycota</taxon>
        <taxon>Saccharomycotina</taxon>
        <taxon>Dipodascomycetes</taxon>
        <taxon>Dipodascales</taxon>
        <taxon>Trichomonascaceae</taxon>
        <taxon>Trichomonascus</taxon>
        <taxon>Trichomonascus ciferrii complex</taxon>
    </lineage>
</organism>
<sequence>MQTQGPSEASLRGLGTTPGIASAEGPAPVPPEVCEALANRRISITQSSSEARPRGLRRVPRKPTSRLVLFARQEAKTFVPLRRRLADQKIEQSELRCPESVSSGNEPTT</sequence>
<dbReference type="AlphaFoldDB" id="A0A642VEK7"/>
<name>A0A642VEK7_9ASCO</name>
<accession>A0A642VEK7</accession>
<keyword evidence="3" id="KW-1185">Reference proteome</keyword>
<evidence type="ECO:0000256" key="1">
    <source>
        <dbReference type="SAM" id="MobiDB-lite"/>
    </source>
</evidence>
<dbReference type="VEuPathDB" id="FungiDB:TRICI_000033"/>
<comment type="caution">
    <text evidence="2">The sequence shown here is derived from an EMBL/GenBank/DDBJ whole genome shotgun (WGS) entry which is preliminary data.</text>
</comment>
<protein>
    <submittedName>
        <fullName evidence="2">Uncharacterized protein</fullName>
    </submittedName>
</protein>
<reference evidence="2" key="1">
    <citation type="journal article" date="2019" name="G3 (Bethesda)">
        <title>Genome Assemblies of Two Rare Opportunistic Yeast Pathogens: Diutina rugosa (syn. Candida rugosa) and Trichomonascus ciferrii (syn. Candida ciferrii).</title>
        <authorList>
            <person name="Mixao V."/>
            <person name="Saus E."/>
            <person name="Hansen A.P."/>
            <person name="Lass-Florl C."/>
            <person name="Gabaldon T."/>
        </authorList>
    </citation>
    <scope>NUCLEOTIDE SEQUENCE</scope>
    <source>
        <strain evidence="2">CBS 4856</strain>
    </source>
</reference>
<evidence type="ECO:0000313" key="3">
    <source>
        <dbReference type="Proteomes" id="UP000761534"/>
    </source>
</evidence>
<gene>
    <name evidence="2" type="ORF">TRICI_000033</name>
</gene>
<feature type="region of interest" description="Disordered" evidence="1">
    <location>
        <begin position="1"/>
        <end position="28"/>
    </location>
</feature>
<evidence type="ECO:0000313" key="2">
    <source>
        <dbReference type="EMBL" id="KAA8917831.1"/>
    </source>
</evidence>
<proteinExistence type="predicted"/>